<gene>
    <name evidence="3" type="ORF">GTHE00462_LOCUS23983</name>
    <name evidence="4" type="ORF">GTHE00462_LOCUS23984</name>
</gene>
<feature type="transmembrane region" description="Helical" evidence="1">
    <location>
        <begin position="352"/>
        <end position="369"/>
    </location>
</feature>
<organism evidence="3">
    <name type="scientific">Guillardia theta</name>
    <name type="common">Cryptophyte</name>
    <name type="synonym">Cryptomonas phi</name>
    <dbReference type="NCBI Taxonomy" id="55529"/>
    <lineage>
        <taxon>Eukaryota</taxon>
        <taxon>Cryptophyceae</taxon>
        <taxon>Pyrenomonadales</taxon>
        <taxon>Geminigeraceae</taxon>
        <taxon>Guillardia</taxon>
    </lineage>
</organism>
<dbReference type="AlphaFoldDB" id="A0A6U6BNH3"/>
<proteinExistence type="predicted"/>
<keyword evidence="1" id="KW-0472">Membrane</keyword>
<feature type="chain" id="PRO_5035677232" evidence="2">
    <location>
        <begin position="24"/>
        <end position="371"/>
    </location>
</feature>
<dbReference type="EMBL" id="HBKN01030822">
    <property type="protein sequence ID" value="CAE2315534.1"/>
    <property type="molecule type" value="Transcribed_RNA"/>
</dbReference>
<accession>A0A6U6BNH3</accession>
<evidence type="ECO:0000313" key="3">
    <source>
        <dbReference type="EMBL" id="CAE2315534.1"/>
    </source>
</evidence>
<evidence type="ECO:0000256" key="2">
    <source>
        <dbReference type="SAM" id="SignalP"/>
    </source>
</evidence>
<keyword evidence="2" id="KW-0732">Signal</keyword>
<feature type="signal peptide" evidence="2">
    <location>
        <begin position="1"/>
        <end position="23"/>
    </location>
</feature>
<sequence>MLAASKKIGRLLVLLLTTYPLLAEAGGRRAGSGRRCLSALVEPPTIGQCTNLFIKAVEYRACVSNESEVQAKATAARTKLSVSDLSVYVNLAQSFLNQQCRLIWQNWVTPPYFVYTCYGGTKNLQPCNGPEDHFTCTLGTCIQLQQNPNWPVNWWNMIQTSQFGGIPTTLYNTRQWYCPSQLEYELGTVSLGSVTETVYAPSSNPWILSECDLVDRFGLPLPNADAQCENVTDTNPVKDQCCGYCVLNNAHLMRMWNCTALGDLAHDPVGLNALAQYCRLGGCKETRPCLGSPVKMGDPKTLLNPLSYAVQCDQLNSGCQDQVCKLRSACDNRIEALRSRLGYGLSAASSHSYSFLFVLYFPLMIMSYMNI</sequence>
<keyword evidence="1" id="KW-0812">Transmembrane</keyword>
<evidence type="ECO:0000313" key="4">
    <source>
        <dbReference type="EMBL" id="CAE2315535.1"/>
    </source>
</evidence>
<reference evidence="3" key="1">
    <citation type="submission" date="2021-01" db="EMBL/GenBank/DDBJ databases">
        <authorList>
            <person name="Corre E."/>
            <person name="Pelletier E."/>
            <person name="Niang G."/>
            <person name="Scheremetjew M."/>
            <person name="Finn R."/>
            <person name="Kale V."/>
            <person name="Holt S."/>
            <person name="Cochrane G."/>
            <person name="Meng A."/>
            <person name="Brown T."/>
            <person name="Cohen L."/>
        </authorList>
    </citation>
    <scope>NUCLEOTIDE SEQUENCE</scope>
    <source>
        <strain evidence="3">CCMP 2712</strain>
    </source>
</reference>
<evidence type="ECO:0000256" key="1">
    <source>
        <dbReference type="SAM" id="Phobius"/>
    </source>
</evidence>
<protein>
    <submittedName>
        <fullName evidence="3">Uncharacterized protein</fullName>
    </submittedName>
</protein>
<keyword evidence="1" id="KW-1133">Transmembrane helix</keyword>
<dbReference type="EMBL" id="HBKN01030823">
    <property type="protein sequence ID" value="CAE2315535.1"/>
    <property type="molecule type" value="Transcribed_RNA"/>
</dbReference>
<name>A0A6U6BNH3_GUITH</name>